<proteinExistence type="predicted"/>
<gene>
    <name evidence="2" type="ORF">GJ744_000340</name>
</gene>
<feature type="region of interest" description="Disordered" evidence="1">
    <location>
        <begin position="56"/>
        <end position="139"/>
    </location>
</feature>
<name>A0A8H7E937_9EURO</name>
<accession>A0A8H7E937</accession>
<feature type="compositionally biased region" description="Polar residues" evidence="1">
    <location>
        <begin position="59"/>
        <end position="76"/>
    </location>
</feature>
<dbReference type="OrthoDB" id="10282475at2759"/>
<dbReference type="AlphaFoldDB" id="A0A8H7E937"/>
<evidence type="ECO:0000313" key="3">
    <source>
        <dbReference type="Proteomes" id="UP000606974"/>
    </source>
</evidence>
<dbReference type="EMBL" id="JAACFV010000010">
    <property type="protein sequence ID" value="KAF7512773.1"/>
    <property type="molecule type" value="Genomic_DNA"/>
</dbReference>
<reference evidence="2" key="1">
    <citation type="submission" date="2020-02" db="EMBL/GenBank/DDBJ databases">
        <authorList>
            <person name="Palmer J.M."/>
        </authorList>
    </citation>
    <scope>NUCLEOTIDE SEQUENCE</scope>
    <source>
        <strain evidence="2">EPUS1.4</strain>
        <tissue evidence="2">Thallus</tissue>
    </source>
</reference>
<sequence>MPAEAKHTKTVMGNGTKDRRNENLNHIGAVHDPASTRGPNLHPVGMYHELQRLHADAIQKNTTKSQTLTRNGNLNAQRPDRPRSASVAESAQNGYRHPTLLMLEGSGMRRWQTEGPHDQPWNSLQLGTGAAYEHEQKKA</sequence>
<organism evidence="2 3">
    <name type="scientific">Endocarpon pusillum</name>
    <dbReference type="NCBI Taxonomy" id="364733"/>
    <lineage>
        <taxon>Eukaryota</taxon>
        <taxon>Fungi</taxon>
        <taxon>Dikarya</taxon>
        <taxon>Ascomycota</taxon>
        <taxon>Pezizomycotina</taxon>
        <taxon>Eurotiomycetes</taxon>
        <taxon>Chaetothyriomycetidae</taxon>
        <taxon>Verrucariales</taxon>
        <taxon>Verrucariaceae</taxon>
        <taxon>Endocarpon</taxon>
    </lineage>
</organism>
<evidence type="ECO:0000313" key="2">
    <source>
        <dbReference type="EMBL" id="KAF7512773.1"/>
    </source>
</evidence>
<comment type="caution">
    <text evidence="2">The sequence shown here is derived from an EMBL/GenBank/DDBJ whole genome shotgun (WGS) entry which is preliminary data.</text>
</comment>
<evidence type="ECO:0000256" key="1">
    <source>
        <dbReference type="SAM" id="MobiDB-lite"/>
    </source>
</evidence>
<keyword evidence="3" id="KW-1185">Reference proteome</keyword>
<protein>
    <submittedName>
        <fullName evidence="2">Uncharacterized protein</fullName>
    </submittedName>
</protein>
<dbReference type="Proteomes" id="UP000606974">
    <property type="component" value="Unassembled WGS sequence"/>
</dbReference>
<feature type="region of interest" description="Disordered" evidence="1">
    <location>
        <begin position="1"/>
        <end position="43"/>
    </location>
</feature>